<dbReference type="NCBIfam" id="TIGR01144">
    <property type="entry name" value="ATP_synt_b"/>
    <property type="match status" value="1"/>
</dbReference>
<keyword evidence="18" id="KW-1185">Reference proteome</keyword>
<keyword evidence="4 15" id="KW-0138">CF(0)</keyword>
<keyword evidence="7 15" id="KW-1133">Transmembrane helix</keyword>
<evidence type="ECO:0000256" key="3">
    <source>
        <dbReference type="ARBA" id="ARBA00022475"/>
    </source>
</evidence>
<evidence type="ECO:0000256" key="9">
    <source>
        <dbReference type="ARBA" id="ARBA00023136"/>
    </source>
</evidence>
<dbReference type="Proteomes" id="UP000274458">
    <property type="component" value="Chromosome"/>
</dbReference>
<comment type="similarity">
    <text evidence="1 15 16">Belongs to the ATPase B chain family.</text>
</comment>
<dbReference type="EMBL" id="CP026513">
    <property type="protein sequence ID" value="AZP36227.1"/>
    <property type="molecule type" value="Genomic_DNA"/>
</dbReference>
<comment type="subunit">
    <text evidence="13">F-type ATPases have 2 components, F(1) - the catalytic core - and F(0) - the membrane proton channel. F(1) has five subunits: alpha(3), beta(3), gamma(1), delta(1), epsilon(1). F(0) has four main subunits: a(1), b(2) and c(10-14). The alpha and beta chains form an alternating ring which encloses part of the gamma chain. F(1) is attached to F(0) by a central stalk formed by the gamma and epsilon chains, while a peripheral stalk is formed by the delta and b chains.</text>
</comment>
<keyword evidence="10 15" id="KW-0066">ATP synthesis</keyword>
<evidence type="ECO:0000313" key="17">
    <source>
        <dbReference type="EMBL" id="AZP36227.1"/>
    </source>
</evidence>
<dbReference type="PANTHER" id="PTHR33445:SF1">
    <property type="entry name" value="ATP SYNTHASE SUBUNIT B"/>
    <property type="match status" value="1"/>
</dbReference>
<dbReference type="GO" id="GO:0045259">
    <property type="term" value="C:proton-transporting ATP synthase complex"/>
    <property type="evidence" value="ECO:0007669"/>
    <property type="project" value="UniProtKB-KW"/>
</dbReference>
<accession>A0A3Q9CKQ5</accession>
<name>A0A3Q9CKQ5_9ENTR</name>
<dbReference type="GO" id="GO:0012505">
    <property type="term" value="C:endomembrane system"/>
    <property type="evidence" value="ECO:0007669"/>
    <property type="project" value="UniProtKB-SubCell"/>
</dbReference>
<dbReference type="GO" id="GO:0005886">
    <property type="term" value="C:plasma membrane"/>
    <property type="evidence" value="ECO:0007669"/>
    <property type="project" value="UniProtKB-SubCell"/>
</dbReference>
<dbReference type="GO" id="GO:0046933">
    <property type="term" value="F:proton-transporting ATP synthase activity, rotational mechanism"/>
    <property type="evidence" value="ECO:0007669"/>
    <property type="project" value="UniProtKB-UniRule"/>
</dbReference>
<dbReference type="KEGG" id="aade:C3B56_00116"/>
<evidence type="ECO:0000256" key="6">
    <source>
        <dbReference type="ARBA" id="ARBA00022781"/>
    </source>
</evidence>
<dbReference type="CDD" id="cd06503">
    <property type="entry name" value="ATP-synt_Fo_b"/>
    <property type="match status" value="1"/>
</dbReference>
<evidence type="ECO:0000313" key="18">
    <source>
        <dbReference type="Proteomes" id="UP000274458"/>
    </source>
</evidence>
<evidence type="ECO:0000256" key="2">
    <source>
        <dbReference type="ARBA" id="ARBA00022448"/>
    </source>
</evidence>
<evidence type="ECO:0000256" key="10">
    <source>
        <dbReference type="ARBA" id="ARBA00023310"/>
    </source>
</evidence>
<comment type="function">
    <text evidence="12">Component of the F(0) channel, it forms part of the peripheral stalk, linking F(1) to F(0). The b'-subunit is a diverged and duplicated form of b found in plants and photosynthetic bacteria.</text>
</comment>
<protein>
    <recommendedName>
        <fullName evidence="15">ATP synthase subunit b</fullName>
    </recommendedName>
    <alternativeName>
        <fullName evidence="15">ATP synthase F(0) sector subunit b</fullName>
    </alternativeName>
    <alternativeName>
        <fullName evidence="15">ATPase subunit I</fullName>
    </alternativeName>
    <alternativeName>
        <fullName evidence="15">F-type ATPase subunit b</fullName>
        <shortName evidence="15">F-ATPase subunit b</shortName>
    </alternativeName>
</protein>
<evidence type="ECO:0000256" key="4">
    <source>
        <dbReference type="ARBA" id="ARBA00022547"/>
    </source>
</evidence>
<dbReference type="GO" id="GO:0046961">
    <property type="term" value="F:proton-transporting ATPase activity, rotational mechanism"/>
    <property type="evidence" value="ECO:0007669"/>
    <property type="project" value="TreeGrafter"/>
</dbReference>
<comment type="subunit">
    <text evidence="15">F-type ATPases have 2 components, F(1) - the catalytic core - and F(0) - the membrane proton channel. F(1) has five subunits: alpha(3), beta(3), gamma(1), delta(1), epsilon(1). F(0) has three main subunits: a(1), b(2) and c(10-14). The alpha and beta chains form an alternating ring which encloses part of the gamma chain. F(1) is attached to F(0) by a central stalk formed by the gamma and epsilon chains, while a peripheral stalk is formed by the delta and b chains.</text>
</comment>
<keyword evidence="5 15" id="KW-0812">Transmembrane</keyword>
<evidence type="ECO:0000256" key="8">
    <source>
        <dbReference type="ARBA" id="ARBA00023065"/>
    </source>
</evidence>
<dbReference type="PANTHER" id="PTHR33445">
    <property type="entry name" value="ATP SYNTHASE SUBUNIT B', CHLOROPLASTIC"/>
    <property type="match status" value="1"/>
</dbReference>
<keyword evidence="8 15" id="KW-0406">Ion transport</keyword>
<evidence type="ECO:0000256" key="1">
    <source>
        <dbReference type="ARBA" id="ARBA00005513"/>
    </source>
</evidence>
<evidence type="ECO:0000256" key="14">
    <source>
        <dbReference type="ARBA" id="ARBA00037847"/>
    </source>
</evidence>
<keyword evidence="6 15" id="KW-0375">Hydrogen ion transport</keyword>
<dbReference type="InterPro" id="IPR028987">
    <property type="entry name" value="ATP_synth_B-like_membr_sf"/>
</dbReference>
<dbReference type="SUPFAM" id="SSF81573">
    <property type="entry name" value="F1F0 ATP synthase subunit B, membrane domain"/>
    <property type="match status" value="1"/>
</dbReference>
<comment type="function">
    <text evidence="11 15">F(1)F(0) ATP synthase produces ATP from ADP in the presence of a proton or sodium gradient. F-type ATPases consist of two structural domains, F(1) containing the extramembraneous catalytic core and F(0) containing the membrane proton channel, linked together by a central stalk and a peripheral stalk. During catalysis, ATP synthesis in the catalytic domain of F(1) is coupled via a rotary mechanism of the central stalk subunits to proton translocation.</text>
</comment>
<dbReference type="RefSeq" id="WP_126071493.1">
    <property type="nucleotide sequence ID" value="NZ_CP026513.1"/>
</dbReference>
<evidence type="ECO:0000256" key="7">
    <source>
        <dbReference type="ARBA" id="ARBA00022989"/>
    </source>
</evidence>
<evidence type="ECO:0000256" key="5">
    <source>
        <dbReference type="ARBA" id="ARBA00022692"/>
    </source>
</evidence>
<dbReference type="InterPro" id="IPR005864">
    <property type="entry name" value="ATP_synth_F0_bsu_bac"/>
</dbReference>
<gene>
    <name evidence="15 17" type="primary">atpF</name>
    <name evidence="17" type="ORF">C3B56_00116</name>
</gene>
<reference evidence="17 18" key="1">
    <citation type="journal article" date="2018" name="Genome Biol. Evol.">
        <title>Partnering With a Pest: Genomes of Hemlock Woolly Adelgid Symbionts Reveal Atypical Nutritional Provisioning Patterns in Dual-Obligate Bacteria.</title>
        <authorList>
            <person name="Weglarz K.M."/>
            <person name="Havill N.P."/>
            <person name="Burke G.R."/>
            <person name="von Dohlen C.D."/>
        </authorList>
    </citation>
    <scope>NUCLEOTIDE SEQUENCE [LARGE SCALE GENOMIC DNA]</scope>
    <source>
        <strain evidence="17">ENA</strain>
    </source>
</reference>
<proteinExistence type="inferred from homology"/>
<sequence>MNINITILGQTISFIIFVLFCMKYIWPPIIKKIKKHQDKISSELKNIELCKKDFIIIEKLILKKIKKTKKNADLIIKEANYRSEQIIKKAEKIAIKNSNKIIENSIIKIKIESKITKEKLKKQFSNLVIIGIRKIIKEYYYKKNHENVLNDIIKKI</sequence>
<dbReference type="HAMAP" id="MF_01398">
    <property type="entry name" value="ATP_synth_b_bprime"/>
    <property type="match status" value="1"/>
</dbReference>
<comment type="subcellular location">
    <subcellularLocation>
        <location evidence="15">Cell membrane</location>
        <topology evidence="15">Single-pass membrane protein</topology>
    </subcellularLocation>
    <subcellularLocation>
        <location evidence="14">Endomembrane system</location>
        <topology evidence="14">Single-pass membrane protein</topology>
    </subcellularLocation>
</comment>
<dbReference type="InterPro" id="IPR050059">
    <property type="entry name" value="ATP_synthase_B_chain"/>
</dbReference>
<keyword evidence="3 15" id="KW-1003">Cell membrane</keyword>
<evidence type="ECO:0000256" key="11">
    <source>
        <dbReference type="ARBA" id="ARBA00025198"/>
    </source>
</evidence>
<dbReference type="Pfam" id="PF00430">
    <property type="entry name" value="ATP-synt_B"/>
    <property type="match status" value="1"/>
</dbReference>
<dbReference type="AlphaFoldDB" id="A0A3Q9CKQ5"/>
<keyword evidence="9 15" id="KW-0472">Membrane</keyword>
<evidence type="ECO:0000256" key="13">
    <source>
        <dbReference type="ARBA" id="ARBA00026054"/>
    </source>
</evidence>
<dbReference type="InterPro" id="IPR002146">
    <property type="entry name" value="ATP_synth_b/b'su_bac/chlpt"/>
</dbReference>
<feature type="transmembrane region" description="Helical" evidence="15">
    <location>
        <begin position="6"/>
        <end position="26"/>
    </location>
</feature>
<keyword evidence="2 15" id="KW-0813">Transport</keyword>
<evidence type="ECO:0000256" key="15">
    <source>
        <dbReference type="HAMAP-Rule" id="MF_01398"/>
    </source>
</evidence>
<dbReference type="Gene3D" id="1.20.5.620">
    <property type="entry name" value="F1F0 ATP synthase subunit B, membrane domain"/>
    <property type="match status" value="1"/>
</dbReference>
<evidence type="ECO:0000256" key="16">
    <source>
        <dbReference type="RuleBase" id="RU003848"/>
    </source>
</evidence>
<evidence type="ECO:0000256" key="12">
    <source>
        <dbReference type="ARBA" id="ARBA00025614"/>
    </source>
</evidence>
<organism evidence="17 18">
    <name type="scientific">Candidatus Annandia adelgestsuga</name>
    <dbReference type="NCBI Taxonomy" id="1302411"/>
    <lineage>
        <taxon>Bacteria</taxon>
        <taxon>Pseudomonadati</taxon>
        <taxon>Pseudomonadota</taxon>
        <taxon>Gammaproteobacteria</taxon>
        <taxon>Enterobacterales</taxon>
        <taxon>Enterobacteriaceae</taxon>
        <taxon>Candidatus Annandia</taxon>
    </lineage>
</organism>